<organism evidence="1 2">
    <name type="scientific">Candidatus Magnetoglobus multicellularis str. Araruama</name>
    <dbReference type="NCBI Taxonomy" id="890399"/>
    <lineage>
        <taxon>Bacteria</taxon>
        <taxon>Pseudomonadati</taxon>
        <taxon>Thermodesulfobacteriota</taxon>
        <taxon>Desulfobacteria</taxon>
        <taxon>Desulfobacterales</taxon>
        <taxon>Desulfobacteraceae</taxon>
        <taxon>Candidatus Magnetoglobus</taxon>
    </lineage>
</organism>
<gene>
    <name evidence="1" type="ORF">OMM_12665</name>
</gene>
<accession>A0A1V1NVC6</accession>
<reference evidence="2" key="1">
    <citation type="submission" date="2012-11" db="EMBL/GenBank/DDBJ databases">
        <authorList>
            <person name="Lucero-Rivera Y.E."/>
            <person name="Tovar-Ramirez D."/>
        </authorList>
    </citation>
    <scope>NUCLEOTIDE SEQUENCE [LARGE SCALE GENOMIC DNA]</scope>
    <source>
        <strain evidence="2">Araruama</strain>
    </source>
</reference>
<sequence length="127" mass="14555">MRSDKIILWRSFGKLSNDLTVSDLLIKIGKRCKKFEFDKANLINSRGKIIPGNTLLRTVRNMEGIPTWEEIETAKIYEDARADVKEKIDQGNDLSAVLNAYIDSLLEKFSEHQIKIALDKAIDRSIF</sequence>
<name>A0A1V1NVC6_9BACT</name>
<evidence type="ECO:0000313" key="1">
    <source>
        <dbReference type="EMBL" id="ETR66540.1"/>
    </source>
</evidence>
<dbReference type="Proteomes" id="UP000189670">
    <property type="component" value="Unassembled WGS sequence"/>
</dbReference>
<proteinExistence type="predicted"/>
<evidence type="ECO:0000313" key="2">
    <source>
        <dbReference type="Proteomes" id="UP000189670"/>
    </source>
</evidence>
<dbReference type="AlphaFoldDB" id="A0A1V1NVC6"/>
<protein>
    <submittedName>
        <fullName evidence="1">Uncharacterized protein</fullName>
    </submittedName>
</protein>
<dbReference type="EMBL" id="ATBP01001917">
    <property type="protein sequence ID" value="ETR66540.1"/>
    <property type="molecule type" value="Genomic_DNA"/>
</dbReference>
<comment type="caution">
    <text evidence="1">The sequence shown here is derived from an EMBL/GenBank/DDBJ whole genome shotgun (WGS) entry which is preliminary data.</text>
</comment>